<dbReference type="EMBL" id="JXTB01000198">
    <property type="protein sequence ID" value="PON54146.1"/>
    <property type="molecule type" value="Genomic_DNA"/>
</dbReference>
<protein>
    <submittedName>
        <fullName evidence="1">Uncharacterized protein</fullName>
    </submittedName>
</protein>
<reference evidence="2" key="1">
    <citation type="submission" date="2016-06" db="EMBL/GenBank/DDBJ databases">
        <title>Parallel loss of symbiosis genes in relatives of nitrogen-fixing non-legume Parasponia.</title>
        <authorList>
            <person name="Van Velzen R."/>
            <person name="Holmer R."/>
            <person name="Bu F."/>
            <person name="Rutten L."/>
            <person name="Van Zeijl A."/>
            <person name="Liu W."/>
            <person name="Santuari L."/>
            <person name="Cao Q."/>
            <person name="Sharma T."/>
            <person name="Shen D."/>
            <person name="Roswanjaya Y."/>
            <person name="Wardhani T."/>
            <person name="Kalhor M.S."/>
            <person name="Jansen J."/>
            <person name="Van den Hoogen J."/>
            <person name="Gungor B."/>
            <person name="Hartog M."/>
            <person name="Hontelez J."/>
            <person name="Verver J."/>
            <person name="Yang W.-C."/>
            <person name="Schijlen E."/>
            <person name="Repin R."/>
            <person name="Schilthuizen M."/>
            <person name="Schranz E."/>
            <person name="Heidstra R."/>
            <person name="Miyata K."/>
            <person name="Fedorova E."/>
            <person name="Kohlen W."/>
            <person name="Bisseling T."/>
            <person name="Smit S."/>
            <person name="Geurts R."/>
        </authorList>
    </citation>
    <scope>NUCLEOTIDE SEQUENCE [LARGE SCALE GENOMIC DNA]</scope>
    <source>
        <strain evidence="2">cv. WU1-14</strain>
    </source>
</reference>
<keyword evidence="2" id="KW-1185">Reference proteome</keyword>
<organism evidence="1 2">
    <name type="scientific">Parasponia andersonii</name>
    <name type="common">Sponia andersonii</name>
    <dbReference type="NCBI Taxonomy" id="3476"/>
    <lineage>
        <taxon>Eukaryota</taxon>
        <taxon>Viridiplantae</taxon>
        <taxon>Streptophyta</taxon>
        <taxon>Embryophyta</taxon>
        <taxon>Tracheophyta</taxon>
        <taxon>Spermatophyta</taxon>
        <taxon>Magnoliopsida</taxon>
        <taxon>eudicotyledons</taxon>
        <taxon>Gunneridae</taxon>
        <taxon>Pentapetalae</taxon>
        <taxon>rosids</taxon>
        <taxon>fabids</taxon>
        <taxon>Rosales</taxon>
        <taxon>Cannabaceae</taxon>
        <taxon>Parasponia</taxon>
    </lineage>
</organism>
<dbReference type="AlphaFoldDB" id="A0A2P5BZG1"/>
<gene>
    <name evidence="1" type="ORF">PanWU01x14_196950</name>
</gene>
<evidence type="ECO:0000313" key="2">
    <source>
        <dbReference type="Proteomes" id="UP000237105"/>
    </source>
</evidence>
<sequence>MVLRYGTKKDQAVSVKIISFVPNAKAAKALKLKKAKVPKKAKLSPSHPLFVE</sequence>
<dbReference type="Proteomes" id="UP000237105">
    <property type="component" value="Unassembled WGS sequence"/>
</dbReference>
<feature type="non-terminal residue" evidence="1">
    <location>
        <position position="52"/>
    </location>
</feature>
<evidence type="ECO:0000313" key="1">
    <source>
        <dbReference type="EMBL" id="PON54146.1"/>
    </source>
</evidence>
<comment type="caution">
    <text evidence="1">The sequence shown here is derived from an EMBL/GenBank/DDBJ whole genome shotgun (WGS) entry which is preliminary data.</text>
</comment>
<name>A0A2P5BZG1_PARAD</name>
<proteinExistence type="predicted"/>
<accession>A0A2P5BZG1</accession>